<name>A0A150WK03_BDEBC</name>
<dbReference type="OrthoDB" id="5288796at2"/>
<dbReference type="Pfam" id="PF01212">
    <property type="entry name" value="Beta_elim_lyase"/>
    <property type="match status" value="1"/>
</dbReference>
<accession>A0A150WK03</accession>
<dbReference type="SUPFAM" id="SSF53383">
    <property type="entry name" value="PLP-dependent transferases"/>
    <property type="match status" value="1"/>
</dbReference>
<feature type="domain" description="Aromatic amino acid beta-eliminating lyase/threonine aldolase" evidence="4">
    <location>
        <begin position="5"/>
        <end position="290"/>
    </location>
</feature>
<evidence type="ECO:0000313" key="5">
    <source>
        <dbReference type="EMBL" id="KYG64088.1"/>
    </source>
</evidence>
<evidence type="ECO:0000256" key="1">
    <source>
        <dbReference type="ARBA" id="ARBA00001933"/>
    </source>
</evidence>
<dbReference type="CDD" id="cd06502">
    <property type="entry name" value="TA_like"/>
    <property type="match status" value="1"/>
</dbReference>
<comment type="caution">
    <text evidence="5">The sequence shown here is derived from an EMBL/GenBank/DDBJ whole genome shotgun (WGS) entry which is preliminary data.</text>
</comment>
<evidence type="ECO:0000259" key="4">
    <source>
        <dbReference type="Pfam" id="PF01212"/>
    </source>
</evidence>
<dbReference type="InterPro" id="IPR015422">
    <property type="entry name" value="PyrdxlP-dep_Trfase_small"/>
</dbReference>
<organism evidence="5 6">
    <name type="scientific">Bdellovibrio bacteriovorus</name>
    <dbReference type="NCBI Taxonomy" id="959"/>
    <lineage>
        <taxon>Bacteria</taxon>
        <taxon>Pseudomonadati</taxon>
        <taxon>Bdellovibrionota</taxon>
        <taxon>Bdellovibrionia</taxon>
        <taxon>Bdellovibrionales</taxon>
        <taxon>Pseudobdellovibrionaceae</taxon>
        <taxon>Bdellovibrio</taxon>
    </lineage>
</organism>
<gene>
    <name evidence="5" type="ORF">AZI86_14905</name>
</gene>
<dbReference type="InterPro" id="IPR015421">
    <property type="entry name" value="PyrdxlP-dep_Trfase_major"/>
</dbReference>
<proteinExistence type="inferred from homology"/>
<comment type="similarity">
    <text evidence="2">Belongs to the threonine aldolase family.</text>
</comment>
<dbReference type="Proteomes" id="UP000075320">
    <property type="component" value="Unassembled WGS sequence"/>
</dbReference>
<dbReference type="EMBL" id="LUKE01000003">
    <property type="protein sequence ID" value="KYG64088.1"/>
    <property type="molecule type" value="Genomic_DNA"/>
</dbReference>
<reference evidence="5 6" key="1">
    <citation type="submission" date="2016-03" db="EMBL/GenBank/DDBJ databases">
        <authorList>
            <person name="Ploux O."/>
        </authorList>
    </citation>
    <scope>NUCLEOTIDE SEQUENCE [LARGE SCALE GENOMIC DNA]</scope>
    <source>
        <strain evidence="5 6">R0</strain>
    </source>
</reference>
<keyword evidence="3" id="KW-0663">Pyridoxal phosphate</keyword>
<dbReference type="Gene3D" id="3.40.640.10">
    <property type="entry name" value="Type I PLP-dependent aspartate aminotransferase-like (Major domain)"/>
    <property type="match status" value="1"/>
</dbReference>
<dbReference type="GO" id="GO:0006520">
    <property type="term" value="P:amino acid metabolic process"/>
    <property type="evidence" value="ECO:0007669"/>
    <property type="project" value="InterPro"/>
</dbReference>
<dbReference type="PANTHER" id="PTHR48097:SF5">
    <property type="entry name" value="LOW SPECIFICITY L-THREONINE ALDOLASE"/>
    <property type="match status" value="1"/>
</dbReference>
<dbReference type="GO" id="GO:0016829">
    <property type="term" value="F:lyase activity"/>
    <property type="evidence" value="ECO:0007669"/>
    <property type="project" value="InterPro"/>
</dbReference>
<keyword evidence="6" id="KW-1185">Reference proteome</keyword>
<dbReference type="Gene3D" id="3.90.1150.10">
    <property type="entry name" value="Aspartate Aminotransferase, domain 1"/>
    <property type="match status" value="1"/>
</dbReference>
<sequence>MKRGFGSDNHSGVHPKILKSLSEANIEHAPSYGTDEWTERAEKSFKNHFGEQTQVFFVFNGTAANVTALRALAKPYQAVFCSDVAHIHVDECGAPEFMAGLKLYPLRSVNGKITVEVLEKGYIRRGDQHYSQGQVVSLTQPTELGSVYSVEELKNIIAWAKERKILVHIDGSRLSNAVMYLKKSFKELTTDLGVDIVSFGGTKNGLMMGEAVVILNQELARDFKYIRKQSAQLPSKTRFIACQFEAYFKDNLWHDIATHAHTKALELYTAVRDITGVSVREVPQSNAVFVTLPPAWIKILRKDYFFYVWDEHSFECRFMTSWDTQSEDIQGLAKKMKEIRP</sequence>
<dbReference type="InterPro" id="IPR015424">
    <property type="entry name" value="PyrdxlP-dep_Trfase"/>
</dbReference>
<evidence type="ECO:0000313" key="6">
    <source>
        <dbReference type="Proteomes" id="UP000075320"/>
    </source>
</evidence>
<evidence type="ECO:0000256" key="2">
    <source>
        <dbReference type="ARBA" id="ARBA00006966"/>
    </source>
</evidence>
<protein>
    <submittedName>
        <fullName evidence="5">Threonine aldolase</fullName>
    </submittedName>
</protein>
<dbReference type="PANTHER" id="PTHR48097">
    <property type="entry name" value="L-THREONINE ALDOLASE-RELATED"/>
    <property type="match status" value="1"/>
</dbReference>
<dbReference type="RefSeq" id="WP_061836054.1">
    <property type="nucleotide sequence ID" value="NZ_LUKE01000003.1"/>
</dbReference>
<dbReference type="InterPro" id="IPR001597">
    <property type="entry name" value="ArAA_b-elim_lyase/Thr_aldolase"/>
</dbReference>
<dbReference type="AlphaFoldDB" id="A0A150WK03"/>
<comment type="cofactor">
    <cofactor evidence="1">
        <name>pyridoxal 5'-phosphate</name>
        <dbReference type="ChEBI" id="CHEBI:597326"/>
    </cofactor>
</comment>
<evidence type="ECO:0000256" key="3">
    <source>
        <dbReference type="ARBA" id="ARBA00022898"/>
    </source>
</evidence>